<dbReference type="PaxDb" id="3880-AES66548"/>
<keyword evidence="3" id="KW-1185">Reference proteome</keyword>
<dbReference type="InterPro" id="IPR029058">
    <property type="entry name" value="AB_hydrolase_fold"/>
</dbReference>
<dbReference type="EnsemblPlants" id="AES66548">
    <property type="protein sequence ID" value="AES66548"/>
    <property type="gene ID" value="MTR_2g075650"/>
</dbReference>
<gene>
    <name evidence="1" type="ordered locus">MTR_2g075650</name>
</gene>
<evidence type="ECO:0000313" key="2">
    <source>
        <dbReference type="EnsemblPlants" id="AES66548"/>
    </source>
</evidence>
<protein>
    <submittedName>
        <fullName evidence="1">Lecithin:cholesterol acyltransferase family protein, putative</fullName>
    </submittedName>
</protein>
<dbReference type="AlphaFoldDB" id="G7IR27"/>
<dbReference type="STRING" id="3880.G7IR27"/>
<dbReference type="Gene3D" id="3.40.50.1820">
    <property type="entry name" value="alpha/beta hydrolase"/>
    <property type="match status" value="1"/>
</dbReference>
<keyword evidence="1" id="KW-0808">Transferase</keyword>
<dbReference type="HOGENOM" id="CLU_2708511_0_0_1"/>
<accession>G7IR27</accession>
<dbReference type="eggNOG" id="KOG2369">
    <property type="taxonomic scope" value="Eukaryota"/>
</dbReference>
<dbReference type="EMBL" id="CM001218">
    <property type="protein sequence ID" value="AES66548.1"/>
    <property type="molecule type" value="Genomic_DNA"/>
</dbReference>
<proteinExistence type="predicted"/>
<reference evidence="1 3" key="1">
    <citation type="journal article" date="2011" name="Nature">
        <title>The Medicago genome provides insight into the evolution of rhizobial symbioses.</title>
        <authorList>
            <person name="Young N.D."/>
            <person name="Debelle F."/>
            <person name="Oldroyd G.E."/>
            <person name="Geurts R."/>
            <person name="Cannon S.B."/>
            <person name="Udvardi M.K."/>
            <person name="Benedito V.A."/>
            <person name="Mayer K.F."/>
            <person name="Gouzy J."/>
            <person name="Schoof H."/>
            <person name="Van de Peer Y."/>
            <person name="Proost S."/>
            <person name="Cook D.R."/>
            <person name="Meyers B.C."/>
            <person name="Spannagl M."/>
            <person name="Cheung F."/>
            <person name="De Mita S."/>
            <person name="Krishnakumar V."/>
            <person name="Gundlach H."/>
            <person name="Zhou S."/>
            <person name="Mudge J."/>
            <person name="Bharti A.K."/>
            <person name="Murray J.D."/>
            <person name="Naoumkina M.A."/>
            <person name="Rosen B."/>
            <person name="Silverstein K.A."/>
            <person name="Tang H."/>
            <person name="Rombauts S."/>
            <person name="Zhao P.X."/>
            <person name="Zhou P."/>
            <person name="Barbe V."/>
            <person name="Bardou P."/>
            <person name="Bechner M."/>
            <person name="Bellec A."/>
            <person name="Berger A."/>
            <person name="Berges H."/>
            <person name="Bidwell S."/>
            <person name="Bisseling T."/>
            <person name="Choisne N."/>
            <person name="Couloux A."/>
            <person name="Denny R."/>
            <person name="Deshpande S."/>
            <person name="Dai X."/>
            <person name="Doyle J.J."/>
            <person name="Dudez A.M."/>
            <person name="Farmer A.D."/>
            <person name="Fouteau S."/>
            <person name="Franken C."/>
            <person name="Gibelin C."/>
            <person name="Gish J."/>
            <person name="Goldstein S."/>
            <person name="Gonzalez A.J."/>
            <person name="Green P.J."/>
            <person name="Hallab A."/>
            <person name="Hartog M."/>
            <person name="Hua A."/>
            <person name="Humphray S.J."/>
            <person name="Jeong D.H."/>
            <person name="Jing Y."/>
            <person name="Jocker A."/>
            <person name="Kenton S.M."/>
            <person name="Kim D.J."/>
            <person name="Klee K."/>
            <person name="Lai H."/>
            <person name="Lang C."/>
            <person name="Lin S."/>
            <person name="Macmil S.L."/>
            <person name="Magdelenat G."/>
            <person name="Matthews L."/>
            <person name="McCorrison J."/>
            <person name="Monaghan E.L."/>
            <person name="Mun J.H."/>
            <person name="Najar F.Z."/>
            <person name="Nicholson C."/>
            <person name="Noirot C."/>
            <person name="O'Bleness M."/>
            <person name="Paule C.R."/>
            <person name="Poulain J."/>
            <person name="Prion F."/>
            <person name="Qin B."/>
            <person name="Qu C."/>
            <person name="Retzel E.F."/>
            <person name="Riddle C."/>
            <person name="Sallet E."/>
            <person name="Samain S."/>
            <person name="Samson N."/>
            <person name="Sanders I."/>
            <person name="Saurat O."/>
            <person name="Scarpelli C."/>
            <person name="Schiex T."/>
            <person name="Segurens B."/>
            <person name="Severin A.J."/>
            <person name="Sherrier D.J."/>
            <person name="Shi R."/>
            <person name="Sims S."/>
            <person name="Singer S.R."/>
            <person name="Sinharoy S."/>
            <person name="Sterck L."/>
            <person name="Viollet A."/>
            <person name="Wang B.B."/>
            <person name="Wang K."/>
            <person name="Wang M."/>
            <person name="Wang X."/>
            <person name="Warfsmann J."/>
            <person name="Weissenbach J."/>
            <person name="White D.D."/>
            <person name="White J.D."/>
            <person name="Wiley G.B."/>
            <person name="Wincker P."/>
            <person name="Xing Y."/>
            <person name="Yang L."/>
            <person name="Yao Z."/>
            <person name="Ying F."/>
            <person name="Zhai J."/>
            <person name="Zhou L."/>
            <person name="Zuber A."/>
            <person name="Denarie J."/>
            <person name="Dixon R.A."/>
            <person name="May G.D."/>
            <person name="Schwartz D.C."/>
            <person name="Rogers J."/>
            <person name="Quetier F."/>
            <person name="Town C.D."/>
            <person name="Roe B.A."/>
        </authorList>
    </citation>
    <scope>NUCLEOTIDE SEQUENCE [LARGE SCALE GENOMIC DNA]</scope>
    <source>
        <strain evidence="1">A17</strain>
        <strain evidence="2 3">cv. Jemalong A17</strain>
    </source>
</reference>
<dbReference type="GO" id="GO:0016746">
    <property type="term" value="F:acyltransferase activity"/>
    <property type="evidence" value="ECO:0007669"/>
    <property type="project" value="UniProtKB-KW"/>
</dbReference>
<name>G7IR27_MEDTR</name>
<reference evidence="1 3" key="2">
    <citation type="journal article" date="2014" name="BMC Genomics">
        <title>An improved genome release (version Mt4.0) for the model legume Medicago truncatula.</title>
        <authorList>
            <person name="Tang H."/>
            <person name="Krishnakumar V."/>
            <person name="Bidwell S."/>
            <person name="Rosen B."/>
            <person name="Chan A."/>
            <person name="Zhou S."/>
            <person name="Gentzbittel L."/>
            <person name="Childs K.L."/>
            <person name="Yandell M."/>
            <person name="Gundlach H."/>
            <person name="Mayer K.F."/>
            <person name="Schwartz D.C."/>
            <person name="Town C.D."/>
        </authorList>
    </citation>
    <scope>GENOME REANNOTATION</scope>
    <source>
        <strain evidence="1">A17</strain>
        <strain evidence="2 3">cv. Jemalong A17</strain>
    </source>
</reference>
<dbReference type="Proteomes" id="UP000002051">
    <property type="component" value="Chromosome 2"/>
</dbReference>
<evidence type="ECO:0000313" key="1">
    <source>
        <dbReference type="EMBL" id="AES66548.1"/>
    </source>
</evidence>
<evidence type="ECO:0000313" key="3">
    <source>
        <dbReference type="Proteomes" id="UP000002051"/>
    </source>
</evidence>
<reference evidence="2" key="3">
    <citation type="submission" date="2015-04" db="UniProtKB">
        <authorList>
            <consortium name="EnsemblPlants"/>
        </authorList>
    </citation>
    <scope>IDENTIFICATION</scope>
    <source>
        <strain evidence="2">cv. Jemalong A17</strain>
    </source>
</reference>
<keyword evidence="1" id="KW-0012">Acyltransferase</keyword>
<sequence length="73" mass="8188">MQRNMMMSRRLRKCFELYPHNTPNAAPGHPSQVGSKFLNDLKNLIEKASNSNGGKPLILVSHRLGGLFVLELL</sequence>
<organism evidence="1 3">
    <name type="scientific">Medicago truncatula</name>
    <name type="common">Barrel medic</name>
    <name type="synonym">Medicago tribuloides</name>
    <dbReference type="NCBI Taxonomy" id="3880"/>
    <lineage>
        <taxon>Eukaryota</taxon>
        <taxon>Viridiplantae</taxon>
        <taxon>Streptophyta</taxon>
        <taxon>Embryophyta</taxon>
        <taxon>Tracheophyta</taxon>
        <taxon>Spermatophyta</taxon>
        <taxon>Magnoliopsida</taxon>
        <taxon>eudicotyledons</taxon>
        <taxon>Gunneridae</taxon>
        <taxon>Pentapetalae</taxon>
        <taxon>rosids</taxon>
        <taxon>fabids</taxon>
        <taxon>Fabales</taxon>
        <taxon>Fabaceae</taxon>
        <taxon>Papilionoideae</taxon>
        <taxon>50 kb inversion clade</taxon>
        <taxon>NPAAA clade</taxon>
        <taxon>Hologalegina</taxon>
        <taxon>IRL clade</taxon>
        <taxon>Trifolieae</taxon>
        <taxon>Medicago</taxon>
    </lineage>
</organism>